<name>A0A6A6TQD4_9PLEO</name>
<protein>
    <recommendedName>
        <fullName evidence="1">Fungal lipase-type domain-containing protein</fullName>
    </recommendedName>
</protein>
<dbReference type="SUPFAM" id="SSF53474">
    <property type="entry name" value="alpha/beta-Hydrolases"/>
    <property type="match status" value="1"/>
</dbReference>
<dbReference type="OrthoDB" id="3791445at2759"/>
<organism evidence="2 3">
    <name type="scientific">Lophiostoma macrostomum CBS 122681</name>
    <dbReference type="NCBI Taxonomy" id="1314788"/>
    <lineage>
        <taxon>Eukaryota</taxon>
        <taxon>Fungi</taxon>
        <taxon>Dikarya</taxon>
        <taxon>Ascomycota</taxon>
        <taxon>Pezizomycotina</taxon>
        <taxon>Dothideomycetes</taxon>
        <taxon>Pleosporomycetidae</taxon>
        <taxon>Pleosporales</taxon>
        <taxon>Lophiostomataceae</taxon>
        <taxon>Lophiostoma</taxon>
    </lineage>
</organism>
<dbReference type="EMBL" id="MU004295">
    <property type="protein sequence ID" value="KAF2661128.1"/>
    <property type="molecule type" value="Genomic_DNA"/>
</dbReference>
<dbReference type="InterPro" id="IPR002921">
    <property type="entry name" value="Fungal_lipase-type"/>
</dbReference>
<dbReference type="Gene3D" id="3.40.50.1820">
    <property type="entry name" value="alpha/beta hydrolase"/>
    <property type="match status" value="1"/>
</dbReference>
<dbReference type="Proteomes" id="UP000799324">
    <property type="component" value="Unassembled WGS sequence"/>
</dbReference>
<gene>
    <name evidence="2" type="ORF">K491DRAFT_711042</name>
</gene>
<dbReference type="AlphaFoldDB" id="A0A6A6TQD4"/>
<evidence type="ECO:0000313" key="3">
    <source>
        <dbReference type="Proteomes" id="UP000799324"/>
    </source>
</evidence>
<dbReference type="GO" id="GO:0006629">
    <property type="term" value="P:lipid metabolic process"/>
    <property type="evidence" value="ECO:0007669"/>
    <property type="project" value="InterPro"/>
</dbReference>
<accession>A0A6A6TQD4</accession>
<dbReference type="InterPro" id="IPR029058">
    <property type="entry name" value="AB_hydrolase_fold"/>
</dbReference>
<reference evidence="2" key="1">
    <citation type="journal article" date="2020" name="Stud. Mycol.">
        <title>101 Dothideomycetes genomes: a test case for predicting lifestyles and emergence of pathogens.</title>
        <authorList>
            <person name="Haridas S."/>
            <person name="Albert R."/>
            <person name="Binder M."/>
            <person name="Bloem J."/>
            <person name="Labutti K."/>
            <person name="Salamov A."/>
            <person name="Andreopoulos B."/>
            <person name="Baker S."/>
            <person name="Barry K."/>
            <person name="Bills G."/>
            <person name="Bluhm B."/>
            <person name="Cannon C."/>
            <person name="Castanera R."/>
            <person name="Culley D."/>
            <person name="Daum C."/>
            <person name="Ezra D."/>
            <person name="Gonzalez J."/>
            <person name="Henrissat B."/>
            <person name="Kuo A."/>
            <person name="Liang C."/>
            <person name="Lipzen A."/>
            <person name="Lutzoni F."/>
            <person name="Magnuson J."/>
            <person name="Mondo S."/>
            <person name="Nolan M."/>
            <person name="Ohm R."/>
            <person name="Pangilinan J."/>
            <person name="Park H.-J."/>
            <person name="Ramirez L."/>
            <person name="Alfaro M."/>
            <person name="Sun H."/>
            <person name="Tritt A."/>
            <person name="Yoshinaga Y."/>
            <person name="Zwiers L.-H."/>
            <person name="Turgeon B."/>
            <person name="Goodwin S."/>
            <person name="Spatafora J."/>
            <person name="Crous P."/>
            <person name="Grigoriev I."/>
        </authorList>
    </citation>
    <scope>NUCLEOTIDE SEQUENCE</scope>
    <source>
        <strain evidence="2">CBS 122681</strain>
    </source>
</reference>
<evidence type="ECO:0000259" key="1">
    <source>
        <dbReference type="Pfam" id="PF01764"/>
    </source>
</evidence>
<feature type="domain" description="Fungal lipase-type" evidence="1">
    <location>
        <begin position="160"/>
        <end position="238"/>
    </location>
</feature>
<keyword evidence="3" id="KW-1185">Reference proteome</keyword>
<sequence length="263" mass="28755">MPKNRTYLNKTIQKLIPKSRIQRAGFESAGIVASTSGSGSQSTQSTSNLAAVSAAAKLLNDVVGCIDLEDDVSSYDEDVINYIGKIEHYQNHRLPEGLKSFELPKDRWERVAQAAKYARTVHAKQKCSNCFSFVPTSLDKSTRGFGLYEDRLEGSRILLVAFRATRSLMEWMANTNVAAITCEEFGSETKIHKGLGSIAKKTQHLLVTELNKAMAESTETCSLIFTGHSSGGAIAQLLFGFMNSESTALSRFKAGIPIITPVH</sequence>
<dbReference type="Pfam" id="PF01764">
    <property type="entry name" value="Lipase_3"/>
    <property type="match status" value="1"/>
</dbReference>
<evidence type="ECO:0000313" key="2">
    <source>
        <dbReference type="EMBL" id="KAF2661128.1"/>
    </source>
</evidence>
<proteinExistence type="predicted"/>